<keyword evidence="8" id="KW-1185">Reference proteome</keyword>
<dbReference type="InterPro" id="IPR005372">
    <property type="entry name" value="UPF0182"/>
</dbReference>
<feature type="transmembrane region" description="Helical" evidence="5">
    <location>
        <begin position="254"/>
        <end position="273"/>
    </location>
</feature>
<evidence type="ECO:0000256" key="1">
    <source>
        <dbReference type="ARBA" id="ARBA00022475"/>
    </source>
</evidence>
<evidence type="ECO:0000313" key="7">
    <source>
        <dbReference type="EMBL" id="TBT95183.1"/>
    </source>
</evidence>
<evidence type="ECO:0000256" key="4">
    <source>
        <dbReference type="ARBA" id="ARBA00023136"/>
    </source>
</evidence>
<dbReference type="OrthoDB" id="9763654at2"/>
<dbReference type="HAMAP" id="MF_01600">
    <property type="entry name" value="UPF0182"/>
    <property type="match status" value="1"/>
</dbReference>
<accession>A0A4Q9KL28</accession>
<dbReference type="GO" id="GO:0005886">
    <property type="term" value="C:plasma membrane"/>
    <property type="evidence" value="ECO:0007669"/>
    <property type="project" value="UniProtKB-SubCell"/>
</dbReference>
<feature type="transmembrane region" description="Helical" evidence="5">
    <location>
        <begin position="104"/>
        <end position="126"/>
    </location>
</feature>
<name>A0A4Q9KL28_PROTD</name>
<dbReference type="RefSeq" id="WP_131171770.1">
    <property type="nucleotide sequence ID" value="NZ_FXTL01000005.1"/>
</dbReference>
<organism evidence="7 8">
    <name type="scientific">Propioniciclava tarda</name>
    <dbReference type="NCBI Taxonomy" id="433330"/>
    <lineage>
        <taxon>Bacteria</taxon>
        <taxon>Bacillati</taxon>
        <taxon>Actinomycetota</taxon>
        <taxon>Actinomycetes</taxon>
        <taxon>Propionibacteriales</taxon>
        <taxon>Propionibacteriaceae</taxon>
        <taxon>Propioniciclava</taxon>
    </lineage>
</organism>
<feature type="region of interest" description="Disordered" evidence="6">
    <location>
        <begin position="874"/>
        <end position="907"/>
    </location>
</feature>
<protein>
    <recommendedName>
        <fullName evidence="5">UPF0182 protein ET996_06595</fullName>
    </recommendedName>
</protein>
<dbReference type="GO" id="GO:0005576">
    <property type="term" value="C:extracellular region"/>
    <property type="evidence" value="ECO:0007669"/>
    <property type="project" value="TreeGrafter"/>
</dbReference>
<feature type="transmembrane region" description="Helical" evidence="5">
    <location>
        <begin position="212"/>
        <end position="234"/>
    </location>
</feature>
<feature type="transmembrane region" description="Helical" evidence="5">
    <location>
        <begin position="58"/>
        <end position="83"/>
    </location>
</feature>
<feature type="transmembrane region" description="Helical" evidence="5">
    <location>
        <begin position="280"/>
        <end position="301"/>
    </location>
</feature>
<dbReference type="PANTHER" id="PTHR39344">
    <property type="entry name" value="UPF0182 PROTEIN SLL1060"/>
    <property type="match status" value="1"/>
</dbReference>
<feature type="transmembrane region" description="Helical" evidence="5">
    <location>
        <begin position="167"/>
        <end position="191"/>
    </location>
</feature>
<evidence type="ECO:0000256" key="6">
    <source>
        <dbReference type="SAM" id="MobiDB-lite"/>
    </source>
</evidence>
<evidence type="ECO:0000256" key="2">
    <source>
        <dbReference type="ARBA" id="ARBA00022692"/>
    </source>
</evidence>
<dbReference type="PANTHER" id="PTHR39344:SF1">
    <property type="entry name" value="UPF0182 PROTEIN SLL1060"/>
    <property type="match status" value="1"/>
</dbReference>
<proteinExistence type="inferred from homology"/>
<comment type="subcellular location">
    <subcellularLocation>
        <location evidence="5">Cell membrane</location>
        <topology evidence="5">Multi-pass membrane protein</topology>
    </subcellularLocation>
</comment>
<evidence type="ECO:0000256" key="5">
    <source>
        <dbReference type="HAMAP-Rule" id="MF_01600"/>
    </source>
</evidence>
<keyword evidence="4 5" id="KW-0472">Membrane</keyword>
<feature type="compositionally biased region" description="Low complexity" evidence="6">
    <location>
        <begin position="882"/>
        <end position="907"/>
    </location>
</feature>
<comment type="caution">
    <text evidence="7">The sequence shown here is derived from an EMBL/GenBank/DDBJ whole genome shotgun (WGS) entry which is preliminary data.</text>
</comment>
<keyword evidence="1 5" id="KW-1003">Cell membrane</keyword>
<sequence length="959" mass="103233">MSTPGPIRLSPRRRNPLIATLAILVGLTVIAGIGSRIFTDKLWFDSVGFVEVFSTQLLGELALFGIGFALIGGLLAANMYIAYRLRPQARRRGASAILDRYRDLLEHNLLLVIAVPSVLIGGLAGLSASSQVLPVLAWLHRVPSGIKDSKFGLDTTFFMLEYPVWRLTASMVLSALVLALIAAVAVHFAVGNLASGRPRVRGAAPGPVARHLSVLAALVVAVYGIENLLDRYGLMVTPGVLFDGLKYTDDHARMTAKLVVAVIAFIVAALFLVNAFVNRVMVPIVGVVLMVASGLILSLIYPTIVQAFTVKPNEPDKERDYIGKHVQATRQAFGIDNVSIEDYPAVVNVTPGQLKEDAATLPSIRLMDPGLVSATFEQLQQVRGYYSFPNTLAVDRYTIDGKPTDAVVAARELLQSGIPDKNWNNIHTVYTHGYGFVSAYGNRRQTNGEPVWITRDIPPVGDIKQTQSRIYFGEETTQFAIVGRLEGQAPLELDTPGGGTTGGESYNTYDGSGGVGIGTLPLRAMYALRFSDVNLLLSDRINAASKILYDRTPQQRVQLVAPWLTPDKTTYPAIVDGRLVWIVDCYTTSSSYPNAQSVSLAEATSDSQTRGSTTLDERVNYMRNAVKAVVDAYDGTVNMYAWDDTDPILKAYSGAFPDVVKPKSAVSPDLLAHLRYPSDLFKVQRQLLARYHMTDPGSWYQQSDLWEVPSDPTPGNSNAKEPAYYLTIRWPKESQAAFSLTGVFVPKGRQNLAAYLAVNADAASPDYGKLRVLRMSGSYQIDGPGQTFNQITTDPRVAQIMRNYTQGSSEGKYGNLLTLPVGGGLLYVQPIFAVRAGTTSSYPVLTYIAARFGQHVGIGTTLQEALDQVFAGDAGASTGELPAGTPTTPTGPTAPTTPTTPTTPTGQVDQAAANAALDAASEAMTAADAALKNGDLATYQAKVNEAKAQIAKALQAMGR</sequence>
<reference evidence="7 8" key="1">
    <citation type="submission" date="2019-01" db="EMBL/GenBank/DDBJ databases">
        <title>Lactibacter flavus gen. nov., sp. nov., a novel bacterium of the family Propionibacteriaceae isolated from raw milk and dairy products.</title>
        <authorList>
            <person name="Huptas C."/>
            <person name="Wenning M."/>
            <person name="Breitenwieser F."/>
            <person name="Doll E."/>
            <person name="Von Neubeck M."/>
            <person name="Busse H.-J."/>
            <person name="Scherer S."/>
        </authorList>
    </citation>
    <scope>NUCLEOTIDE SEQUENCE [LARGE SCALE GENOMIC DNA]</scope>
    <source>
        <strain evidence="7 8">DSM 22130</strain>
    </source>
</reference>
<keyword evidence="3 5" id="KW-1133">Transmembrane helix</keyword>
<dbReference type="Proteomes" id="UP000291933">
    <property type="component" value="Unassembled WGS sequence"/>
</dbReference>
<dbReference type="EMBL" id="SDMR01000006">
    <property type="protein sequence ID" value="TBT95183.1"/>
    <property type="molecule type" value="Genomic_DNA"/>
</dbReference>
<evidence type="ECO:0000256" key="3">
    <source>
        <dbReference type="ARBA" id="ARBA00022989"/>
    </source>
</evidence>
<dbReference type="AlphaFoldDB" id="A0A4Q9KL28"/>
<keyword evidence="2 5" id="KW-0812">Transmembrane</keyword>
<evidence type="ECO:0000313" key="8">
    <source>
        <dbReference type="Proteomes" id="UP000291933"/>
    </source>
</evidence>
<gene>
    <name evidence="7" type="ORF">ET996_06595</name>
</gene>
<comment type="similarity">
    <text evidence="5">Belongs to the UPF0182 family.</text>
</comment>
<feature type="transmembrane region" description="Helical" evidence="5">
    <location>
        <begin position="17"/>
        <end position="38"/>
    </location>
</feature>
<dbReference type="Pfam" id="PF03699">
    <property type="entry name" value="UPF0182"/>
    <property type="match status" value="1"/>
</dbReference>